<keyword evidence="1" id="KW-0175">Coiled coil</keyword>
<name>A0A6H1Z852_9ZZZZ</name>
<dbReference type="AlphaFoldDB" id="A0A6H1Z852"/>
<evidence type="ECO:0000313" key="3">
    <source>
        <dbReference type="EMBL" id="QJB00642.1"/>
    </source>
</evidence>
<evidence type="ECO:0000256" key="1">
    <source>
        <dbReference type="SAM" id="Coils"/>
    </source>
</evidence>
<accession>A0A6H1Z852</accession>
<organism evidence="2">
    <name type="scientific">viral metagenome</name>
    <dbReference type="NCBI Taxonomy" id="1070528"/>
    <lineage>
        <taxon>unclassified sequences</taxon>
        <taxon>metagenomes</taxon>
        <taxon>organismal metagenomes</taxon>
    </lineage>
</organism>
<dbReference type="EMBL" id="MT143698">
    <property type="protein sequence ID" value="QJB00642.1"/>
    <property type="molecule type" value="Genomic_DNA"/>
</dbReference>
<protein>
    <submittedName>
        <fullName evidence="2">Uncharacterized protein</fullName>
    </submittedName>
</protein>
<reference evidence="2" key="1">
    <citation type="submission" date="2020-03" db="EMBL/GenBank/DDBJ databases">
        <title>The deep terrestrial virosphere.</title>
        <authorList>
            <person name="Holmfeldt K."/>
            <person name="Nilsson E."/>
            <person name="Simone D."/>
            <person name="Lopez-Fernandez M."/>
            <person name="Wu X."/>
            <person name="de Brujin I."/>
            <person name="Lundin D."/>
            <person name="Andersson A."/>
            <person name="Bertilsson S."/>
            <person name="Dopson M."/>
        </authorList>
    </citation>
    <scope>NUCLEOTIDE SEQUENCE</scope>
    <source>
        <strain evidence="3">MM171A00328</strain>
        <strain evidence="2">MM171B00216</strain>
    </source>
</reference>
<evidence type="ECO:0000313" key="2">
    <source>
        <dbReference type="EMBL" id="QJA43557.1"/>
    </source>
</evidence>
<dbReference type="EMBL" id="MT143888">
    <property type="protein sequence ID" value="QJA43557.1"/>
    <property type="molecule type" value="Genomic_DNA"/>
</dbReference>
<sequence length="124" mass="14125">MSDKLSTEAIKHVINEHESTGVTLTPRRARAELAAILKRVEEQGELVEALEDQLAKLYTVRANENEAKDKRVEEQKSQSAVMREALRYVEGELLARQYAAGEVGIYRRELERIESALKREADDD</sequence>
<proteinExistence type="predicted"/>
<gene>
    <name evidence="3" type="ORF">MM171A00328_0007</name>
    <name evidence="2" type="ORF">MM171B00216_0057</name>
</gene>
<feature type="coiled-coil region" evidence="1">
    <location>
        <begin position="33"/>
        <end position="67"/>
    </location>
</feature>